<dbReference type="EMBL" id="KZ989137">
    <property type="protein sequence ID" value="RKP27902.1"/>
    <property type="molecule type" value="Genomic_DNA"/>
</dbReference>
<dbReference type="PROSITE" id="PS50211">
    <property type="entry name" value="DENN"/>
    <property type="match status" value="1"/>
</dbReference>
<dbReference type="InterPro" id="IPR052809">
    <property type="entry name" value="Actin_polarity_regulatory"/>
</dbReference>
<evidence type="ECO:0000313" key="2">
    <source>
        <dbReference type="EMBL" id="RKP27902.1"/>
    </source>
</evidence>
<name>A0A4P9Z6U9_9FUNG</name>
<reference evidence="3" key="1">
    <citation type="journal article" date="2018" name="Nat. Microbiol.">
        <title>Leveraging single-cell genomics to expand the fungal tree of life.</title>
        <authorList>
            <person name="Ahrendt S.R."/>
            <person name="Quandt C.A."/>
            <person name="Ciobanu D."/>
            <person name="Clum A."/>
            <person name="Salamov A."/>
            <person name="Andreopoulos B."/>
            <person name="Cheng J.F."/>
            <person name="Woyke T."/>
            <person name="Pelin A."/>
            <person name="Henrissat B."/>
            <person name="Reynolds N.K."/>
            <person name="Benny G.L."/>
            <person name="Smith M.E."/>
            <person name="James T.Y."/>
            <person name="Grigoriev I.V."/>
        </authorList>
    </citation>
    <scope>NUCLEOTIDE SEQUENCE [LARGE SCALE GENOMIC DNA]</scope>
    <source>
        <strain evidence="3">Benny S71-1</strain>
    </source>
</reference>
<evidence type="ECO:0000259" key="1">
    <source>
        <dbReference type="PROSITE" id="PS50211"/>
    </source>
</evidence>
<keyword evidence="3" id="KW-1185">Reference proteome</keyword>
<dbReference type="InterPro" id="IPR012860">
    <property type="entry name" value="Afi1_N"/>
</dbReference>
<proteinExistence type="predicted"/>
<feature type="domain" description="UDENN" evidence="1">
    <location>
        <begin position="12"/>
        <end position="404"/>
    </location>
</feature>
<protein>
    <submittedName>
        <fullName evidence="2">Docking domain of Afi1 for Arf3 in vesicle trafficking-domain-containing protein</fullName>
    </submittedName>
</protein>
<dbReference type="Pfam" id="PF08616">
    <property type="entry name" value="SPA"/>
    <property type="match status" value="1"/>
</dbReference>
<dbReference type="GO" id="GO:0051666">
    <property type="term" value="P:actin cortical patch localization"/>
    <property type="evidence" value="ECO:0007669"/>
    <property type="project" value="TreeGrafter"/>
</dbReference>
<dbReference type="AlphaFoldDB" id="A0A4P9Z6U9"/>
<dbReference type="Proteomes" id="UP000278143">
    <property type="component" value="Unassembled WGS sequence"/>
</dbReference>
<dbReference type="OrthoDB" id="66409at2759"/>
<dbReference type="Pfam" id="PF07792">
    <property type="entry name" value="Afi1"/>
    <property type="match status" value="1"/>
</dbReference>
<dbReference type="GO" id="GO:0005886">
    <property type="term" value="C:plasma membrane"/>
    <property type="evidence" value="ECO:0007669"/>
    <property type="project" value="TreeGrafter"/>
</dbReference>
<dbReference type="PANTHER" id="PTHR28245:SF1">
    <property type="entry name" value="ARF3-INTERACTING PROTEIN 1"/>
    <property type="match status" value="1"/>
</dbReference>
<dbReference type="InterPro" id="IPR037516">
    <property type="entry name" value="Tripartite_DENN"/>
</dbReference>
<organism evidence="2 3">
    <name type="scientific">Syncephalis pseudoplumigaleata</name>
    <dbReference type="NCBI Taxonomy" id="1712513"/>
    <lineage>
        <taxon>Eukaryota</taxon>
        <taxon>Fungi</taxon>
        <taxon>Fungi incertae sedis</taxon>
        <taxon>Zoopagomycota</taxon>
        <taxon>Zoopagomycotina</taxon>
        <taxon>Zoopagomycetes</taxon>
        <taxon>Zoopagales</taxon>
        <taxon>Piptocephalidaceae</taxon>
        <taxon>Syncephalis</taxon>
    </lineage>
</organism>
<accession>A0A4P9Z6U9</accession>
<gene>
    <name evidence="2" type="ORF">SYNPS1DRAFT_26470</name>
</gene>
<sequence length="404" mass="44282">MSPSSSSNNHVRYILLAEFDIDRGSSLAHQYPEPTGADENFLAEQMLPDGAHLREEDWTVFFLNRKQKCTPGEGKRNRDSVAMAEQPLLYVLNLVRTKHDSQARRGAVVKAMAICATFPAVDIFKVSCNHPLTVIILIIDCLQAILLLAMEKYFLAPSVEVLELLFRTVNSLDLSDMPQFSLPEKRILRAWDIPDLFEEKFVAASAGRRTRDEAADGSTATSTAAAPAALDQIDEGAEAKRNTTYIDLAAGKSTTATTTTDTGIGVTGVRKDRYFFETTITYDSINIPIRVPLTNYTEEVGDFSLIKLISTFSPSSPSHTLSPPFHAHLTTAGAHTHPIIVLMNALLTQKRILFLGHERPAGEVANYVLAACAMGSGGGGVLRGFTDRAFPYANLAHLDDLLNW</sequence>
<dbReference type="PANTHER" id="PTHR28245">
    <property type="entry name" value="ARF3-INTERACTING PROTEIN 1"/>
    <property type="match status" value="1"/>
</dbReference>
<evidence type="ECO:0000313" key="3">
    <source>
        <dbReference type="Proteomes" id="UP000278143"/>
    </source>
</evidence>